<organism evidence="2 3">
    <name type="scientific">Oleiphilus messinensis</name>
    <dbReference type="NCBI Taxonomy" id="141451"/>
    <lineage>
        <taxon>Bacteria</taxon>
        <taxon>Pseudomonadati</taxon>
        <taxon>Pseudomonadota</taxon>
        <taxon>Gammaproteobacteria</taxon>
        <taxon>Oceanospirillales</taxon>
        <taxon>Oleiphilaceae</taxon>
        <taxon>Oleiphilus</taxon>
    </lineage>
</organism>
<dbReference type="Proteomes" id="UP000196027">
    <property type="component" value="Chromosome"/>
</dbReference>
<accession>A0A1Y0IDF9</accession>
<dbReference type="InterPro" id="IPR037135">
    <property type="entry name" value="DUF1653-like_dom_sf"/>
</dbReference>
<protein>
    <recommendedName>
        <fullName evidence="1">DUF1653 domain-containing protein</fullName>
    </recommendedName>
</protein>
<gene>
    <name evidence="2" type="ORF">OLMES_3796</name>
</gene>
<dbReference type="EMBL" id="CP021425">
    <property type="protein sequence ID" value="ARU57816.1"/>
    <property type="molecule type" value="Genomic_DNA"/>
</dbReference>
<keyword evidence="3" id="KW-1185">Reference proteome</keyword>
<evidence type="ECO:0000313" key="3">
    <source>
        <dbReference type="Proteomes" id="UP000196027"/>
    </source>
</evidence>
<sequence length="83" mass="9685">MSALKKGVYQHFRGQYYLVLDTARHSETEDLHVVYKPLYGDDPELWVRPLKMFTEKVKHNGVFVSRFSFVSDSVDTLPEQVHA</sequence>
<dbReference type="AlphaFoldDB" id="A0A1Y0IDF9"/>
<evidence type="ECO:0000259" key="1">
    <source>
        <dbReference type="Pfam" id="PF07866"/>
    </source>
</evidence>
<dbReference type="Pfam" id="PF07866">
    <property type="entry name" value="DUF1653"/>
    <property type="match status" value="1"/>
</dbReference>
<dbReference type="Gene3D" id="2.30.30.320">
    <property type="entry name" value="DUF1653-like domain"/>
    <property type="match status" value="1"/>
</dbReference>
<reference evidence="2 3" key="1">
    <citation type="submission" date="2017-05" db="EMBL/GenBank/DDBJ databases">
        <title>Genomic insights into alkan degradation activity of Oleiphilus messinensis.</title>
        <authorList>
            <person name="Kozyavkin S.A."/>
            <person name="Slesarev A.I."/>
            <person name="Golyshin P.N."/>
            <person name="Korzhenkov A."/>
            <person name="Golyshina O.N."/>
            <person name="Toshchakov S.V."/>
        </authorList>
    </citation>
    <scope>NUCLEOTIDE SEQUENCE [LARGE SCALE GENOMIC DNA]</scope>
    <source>
        <strain evidence="2 3">ME102</strain>
    </source>
</reference>
<proteinExistence type="predicted"/>
<dbReference type="RefSeq" id="WP_087464562.1">
    <property type="nucleotide sequence ID" value="NZ_CP021425.1"/>
</dbReference>
<evidence type="ECO:0000313" key="2">
    <source>
        <dbReference type="EMBL" id="ARU57816.1"/>
    </source>
</evidence>
<feature type="domain" description="DUF1653" evidence="1">
    <location>
        <begin position="7"/>
        <end position="68"/>
    </location>
</feature>
<dbReference type="InterPro" id="IPR023387">
    <property type="entry name" value="DUF1653-like_dom"/>
</dbReference>
<name>A0A1Y0IDF9_9GAMM</name>
<dbReference type="OrthoDB" id="371169at2"/>
<dbReference type="KEGG" id="ome:OLMES_3796"/>